<dbReference type="GO" id="GO:0008270">
    <property type="term" value="F:zinc ion binding"/>
    <property type="evidence" value="ECO:0007669"/>
    <property type="project" value="InterPro"/>
</dbReference>
<dbReference type="NCBIfam" id="TIGR02822">
    <property type="entry name" value="adh_fam_2"/>
    <property type="match status" value="1"/>
</dbReference>
<proteinExistence type="inferred from homology"/>
<reference evidence="7 8" key="1">
    <citation type="submission" date="2017-02" db="EMBL/GenBank/DDBJ databases">
        <authorList>
            <person name="Peterson S.W."/>
        </authorList>
    </citation>
    <scope>NUCLEOTIDE SEQUENCE [LARGE SCALE GENOMIC DNA]</scope>
    <source>
        <strain evidence="7 8">DSM 18108</strain>
    </source>
</reference>
<dbReference type="InterPro" id="IPR013154">
    <property type="entry name" value="ADH-like_N"/>
</dbReference>
<keyword evidence="5" id="KW-0560">Oxidoreductase</keyword>
<dbReference type="Gene3D" id="3.90.180.10">
    <property type="entry name" value="Medium-chain alcohol dehydrogenases, catalytic domain"/>
    <property type="match status" value="1"/>
</dbReference>
<evidence type="ECO:0000259" key="6">
    <source>
        <dbReference type="Pfam" id="PF08240"/>
    </source>
</evidence>
<sequence length="334" mass="35488">MSIQNMQAMVFTQPGTPLQLKTLPVPVPAAGQVLIKVIACGVCRTDLHILDGDLPPVLLPVIPGHEIVGEVVELGEGVTLLKQGDKVGVPWLAHTCGHCKYCMQGQENLCENALFTGYSVNGGYAEYTVAWEAFCLTLPAVYDNAAGAPMLCAGLIGFRSWRMMNEHAQHIGMYGFGAAAHILTQIATFQYKSVYAFTKPGDGAGQQFALEMGATWAGSSLEAPPVKLDAAIIFAPDGSLVPIALSHLDKGGTVVCGGIHMSGIPGFPYSMLWEERVIKSVANLTREDATLFFGIAPLVPVTTSTQLFPLHQANEALENLRAGNIKGAAVLVMP</sequence>
<dbReference type="PANTHER" id="PTHR42940">
    <property type="entry name" value="ALCOHOL DEHYDROGENASE 1-RELATED"/>
    <property type="match status" value="1"/>
</dbReference>
<keyword evidence="8" id="KW-1185">Reference proteome</keyword>
<dbReference type="InterPro" id="IPR036291">
    <property type="entry name" value="NAD(P)-bd_dom_sf"/>
</dbReference>
<dbReference type="Gene3D" id="3.40.50.720">
    <property type="entry name" value="NAD(P)-binding Rossmann-like Domain"/>
    <property type="match status" value="1"/>
</dbReference>
<gene>
    <name evidence="7" type="ORF">SAMN05660461_1041</name>
</gene>
<organism evidence="7 8">
    <name type="scientific">Chitinophaga ginsengisegetis</name>
    <dbReference type="NCBI Taxonomy" id="393003"/>
    <lineage>
        <taxon>Bacteria</taxon>
        <taxon>Pseudomonadati</taxon>
        <taxon>Bacteroidota</taxon>
        <taxon>Chitinophagia</taxon>
        <taxon>Chitinophagales</taxon>
        <taxon>Chitinophagaceae</taxon>
        <taxon>Chitinophaga</taxon>
    </lineage>
</organism>
<name>A0A1T5NBU7_9BACT</name>
<evidence type="ECO:0000313" key="7">
    <source>
        <dbReference type="EMBL" id="SKC97907.1"/>
    </source>
</evidence>
<comment type="cofactor">
    <cofactor evidence="1">
        <name>Zn(2+)</name>
        <dbReference type="ChEBI" id="CHEBI:29105"/>
    </cofactor>
</comment>
<dbReference type="GO" id="GO:0005737">
    <property type="term" value="C:cytoplasm"/>
    <property type="evidence" value="ECO:0007669"/>
    <property type="project" value="TreeGrafter"/>
</dbReference>
<dbReference type="PANTHER" id="PTHR42940:SF8">
    <property type="entry name" value="VACUOLAR PROTEIN SORTING-ASSOCIATED PROTEIN 11"/>
    <property type="match status" value="1"/>
</dbReference>
<comment type="similarity">
    <text evidence="2">Belongs to the zinc-containing alcohol dehydrogenase family.</text>
</comment>
<dbReference type="STRING" id="393003.SAMN05660461_1041"/>
<dbReference type="SUPFAM" id="SSF50129">
    <property type="entry name" value="GroES-like"/>
    <property type="match status" value="1"/>
</dbReference>
<dbReference type="AlphaFoldDB" id="A0A1T5NBU7"/>
<evidence type="ECO:0000313" key="8">
    <source>
        <dbReference type="Proteomes" id="UP000190166"/>
    </source>
</evidence>
<evidence type="ECO:0000256" key="4">
    <source>
        <dbReference type="ARBA" id="ARBA00022833"/>
    </source>
</evidence>
<dbReference type="InterPro" id="IPR002328">
    <property type="entry name" value="ADH_Zn_CS"/>
</dbReference>
<evidence type="ECO:0000256" key="5">
    <source>
        <dbReference type="ARBA" id="ARBA00023002"/>
    </source>
</evidence>
<dbReference type="RefSeq" id="WP_200817200.1">
    <property type="nucleotide sequence ID" value="NZ_FUZZ01000001.1"/>
</dbReference>
<keyword evidence="4" id="KW-0862">Zinc</keyword>
<dbReference type="SUPFAM" id="SSF51735">
    <property type="entry name" value="NAD(P)-binding Rossmann-fold domains"/>
    <property type="match status" value="1"/>
</dbReference>
<accession>A0A1T5NBU7</accession>
<dbReference type="GO" id="GO:0004022">
    <property type="term" value="F:alcohol dehydrogenase (NAD+) activity"/>
    <property type="evidence" value="ECO:0007669"/>
    <property type="project" value="TreeGrafter"/>
</dbReference>
<dbReference type="Proteomes" id="UP000190166">
    <property type="component" value="Unassembled WGS sequence"/>
</dbReference>
<dbReference type="PROSITE" id="PS00059">
    <property type="entry name" value="ADH_ZINC"/>
    <property type="match status" value="1"/>
</dbReference>
<feature type="domain" description="Alcohol dehydrogenase-like N-terminal" evidence="6">
    <location>
        <begin position="30"/>
        <end position="139"/>
    </location>
</feature>
<dbReference type="CDD" id="cd08298">
    <property type="entry name" value="CAD2"/>
    <property type="match status" value="1"/>
</dbReference>
<dbReference type="EMBL" id="FUZZ01000001">
    <property type="protein sequence ID" value="SKC97907.1"/>
    <property type="molecule type" value="Genomic_DNA"/>
</dbReference>
<dbReference type="Pfam" id="PF08240">
    <property type="entry name" value="ADH_N"/>
    <property type="match status" value="1"/>
</dbReference>
<keyword evidence="3" id="KW-0479">Metal-binding</keyword>
<dbReference type="InterPro" id="IPR014187">
    <property type="entry name" value="ADH_Zn_typ-2"/>
</dbReference>
<dbReference type="InterPro" id="IPR011032">
    <property type="entry name" value="GroES-like_sf"/>
</dbReference>
<evidence type="ECO:0000256" key="3">
    <source>
        <dbReference type="ARBA" id="ARBA00022723"/>
    </source>
</evidence>
<protein>
    <submittedName>
        <fullName evidence="7">Alcohol dehydrogenase, propanol-preferring</fullName>
    </submittedName>
</protein>
<evidence type="ECO:0000256" key="1">
    <source>
        <dbReference type="ARBA" id="ARBA00001947"/>
    </source>
</evidence>
<evidence type="ECO:0000256" key="2">
    <source>
        <dbReference type="ARBA" id="ARBA00008072"/>
    </source>
</evidence>